<protein>
    <submittedName>
        <fullName evidence="2">Uncharacterized protein</fullName>
    </submittedName>
</protein>
<feature type="transmembrane region" description="Helical" evidence="1">
    <location>
        <begin position="163"/>
        <end position="181"/>
    </location>
</feature>
<evidence type="ECO:0000256" key="1">
    <source>
        <dbReference type="SAM" id="Phobius"/>
    </source>
</evidence>
<gene>
    <name evidence="2" type="ORF">SAMN05216218_104267</name>
</gene>
<dbReference type="Proteomes" id="UP000199076">
    <property type="component" value="Unassembled WGS sequence"/>
</dbReference>
<name>A0A1G7JAF5_9EURY</name>
<keyword evidence="1" id="KW-0472">Membrane</keyword>
<evidence type="ECO:0000313" key="3">
    <source>
        <dbReference type="Proteomes" id="UP000199076"/>
    </source>
</evidence>
<proteinExistence type="predicted"/>
<dbReference type="AlphaFoldDB" id="A0A1G7JAF5"/>
<sequence>MTFCLFLSDTMMLPTHALAGMVLALPVVFVAPEFAPVALAAGFAGGVLPDLDMYLGHRKTLHYPVYFSALAAGAIALALAVPTALTVGLAFCLLGAALHSVTDAFGGGLELRPWEGTSDRAVYDHYRGRWITPRRWVGYDGSPGDLLLSSLLAVPLLVTVDGAFRLAVLAGLVVAVIYATVRRVLPTLAERLVEEFGAVLPAVVLAQLPTRYRQEGGEQ</sequence>
<evidence type="ECO:0000313" key="2">
    <source>
        <dbReference type="EMBL" id="SDF21952.1"/>
    </source>
</evidence>
<dbReference type="STRING" id="660518.SAMN05216218_104267"/>
<keyword evidence="1" id="KW-0812">Transmembrane</keyword>
<organism evidence="2 3">
    <name type="scientific">Halorientalis regularis</name>
    <dbReference type="NCBI Taxonomy" id="660518"/>
    <lineage>
        <taxon>Archaea</taxon>
        <taxon>Methanobacteriati</taxon>
        <taxon>Methanobacteriota</taxon>
        <taxon>Stenosarchaea group</taxon>
        <taxon>Halobacteria</taxon>
        <taxon>Halobacteriales</taxon>
        <taxon>Haloarculaceae</taxon>
        <taxon>Halorientalis</taxon>
    </lineage>
</organism>
<reference evidence="3" key="1">
    <citation type="submission" date="2016-10" db="EMBL/GenBank/DDBJ databases">
        <authorList>
            <person name="Varghese N."/>
            <person name="Submissions S."/>
        </authorList>
    </citation>
    <scope>NUCLEOTIDE SEQUENCE [LARGE SCALE GENOMIC DNA]</scope>
    <source>
        <strain evidence="3">IBRC-M 10760</strain>
    </source>
</reference>
<keyword evidence="1" id="KW-1133">Transmembrane helix</keyword>
<dbReference type="EMBL" id="FNBK01000004">
    <property type="protein sequence ID" value="SDF21952.1"/>
    <property type="molecule type" value="Genomic_DNA"/>
</dbReference>
<feature type="transmembrane region" description="Helical" evidence="1">
    <location>
        <begin position="64"/>
        <end position="94"/>
    </location>
</feature>
<accession>A0A1G7JAF5</accession>
<keyword evidence="3" id="KW-1185">Reference proteome</keyword>